<keyword evidence="1" id="KW-0812">Transmembrane</keyword>
<evidence type="ECO:0000313" key="3">
    <source>
        <dbReference type="Proteomes" id="UP001556220"/>
    </source>
</evidence>
<keyword evidence="3" id="KW-1185">Reference proteome</keyword>
<protein>
    <submittedName>
        <fullName evidence="2">Paraquat-inducible protein A</fullName>
    </submittedName>
</protein>
<keyword evidence="1" id="KW-1133">Transmembrane helix</keyword>
<dbReference type="InterPro" id="IPR007498">
    <property type="entry name" value="PqiA-like"/>
</dbReference>
<feature type="transmembrane region" description="Helical" evidence="1">
    <location>
        <begin position="106"/>
        <end position="131"/>
    </location>
</feature>
<evidence type="ECO:0000313" key="2">
    <source>
        <dbReference type="EMBL" id="MEW9573111.1"/>
    </source>
</evidence>
<accession>A0ABV3QJ17</accession>
<feature type="transmembrane region" description="Helical" evidence="1">
    <location>
        <begin position="59"/>
        <end position="79"/>
    </location>
</feature>
<sequence>MDASSPDIADPDEASPALLICEHCDTVHRRRPLARGEVAECARCGAVLERCRGMPAGTMLALVLTALVVFVQATLWPIVTLGLNGQYVAATLWDVIHMMWLDHSQVVAVLAAATLFVFPLCKILVLGWLLLYARTGRRAPGFRRLMVALHHLGPWTMSEVFVLGALVSIVKAHLYFDVIPNPGIYAYAALMLLITVFAGIDLTRLWDDTCDEDAEVAP</sequence>
<reference evidence="2 3" key="1">
    <citation type="submission" date="2024-06" db="EMBL/GenBank/DDBJ databases">
        <authorList>
            <person name="Woo H."/>
        </authorList>
    </citation>
    <scope>NUCLEOTIDE SEQUENCE [LARGE SCALE GENOMIC DNA]</scope>
    <source>
        <strain evidence="2 3">Si-c</strain>
    </source>
</reference>
<evidence type="ECO:0000256" key="1">
    <source>
        <dbReference type="SAM" id="Phobius"/>
    </source>
</evidence>
<dbReference type="RefSeq" id="WP_367855167.1">
    <property type="nucleotide sequence ID" value="NZ_JBFOHK010000004.1"/>
</dbReference>
<feature type="transmembrane region" description="Helical" evidence="1">
    <location>
        <begin position="152"/>
        <end position="172"/>
    </location>
</feature>
<dbReference type="Proteomes" id="UP001556220">
    <property type="component" value="Unassembled WGS sequence"/>
</dbReference>
<keyword evidence="1" id="KW-0472">Membrane</keyword>
<name>A0ABV3QJ17_9GAMM</name>
<feature type="transmembrane region" description="Helical" evidence="1">
    <location>
        <begin position="184"/>
        <end position="202"/>
    </location>
</feature>
<dbReference type="EMBL" id="JBFOHK010000004">
    <property type="protein sequence ID" value="MEW9573111.1"/>
    <property type="molecule type" value="Genomic_DNA"/>
</dbReference>
<organism evidence="2 3">
    <name type="scientific">Rhodanobacter lycopersici</name>
    <dbReference type="NCBI Taxonomy" id="3162487"/>
    <lineage>
        <taxon>Bacteria</taxon>
        <taxon>Pseudomonadati</taxon>
        <taxon>Pseudomonadota</taxon>
        <taxon>Gammaproteobacteria</taxon>
        <taxon>Lysobacterales</taxon>
        <taxon>Rhodanobacteraceae</taxon>
        <taxon>Rhodanobacter</taxon>
    </lineage>
</organism>
<comment type="caution">
    <text evidence="2">The sequence shown here is derived from an EMBL/GenBank/DDBJ whole genome shotgun (WGS) entry which is preliminary data.</text>
</comment>
<gene>
    <name evidence="2" type="ORF">ABQJ54_15245</name>
</gene>
<proteinExistence type="predicted"/>
<dbReference type="Pfam" id="PF04403">
    <property type="entry name" value="PqiA"/>
    <property type="match status" value="1"/>
</dbReference>